<feature type="transmembrane region" description="Helical" evidence="6">
    <location>
        <begin position="89"/>
        <end position="116"/>
    </location>
</feature>
<comment type="similarity">
    <text evidence="2">Belongs to the nematode receptor-like protein srb family.</text>
</comment>
<keyword evidence="8" id="KW-1185">Reference proteome</keyword>
<feature type="transmembrane region" description="Helical" evidence="6">
    <location>
        <begin position="176"/>
        <end position="196"/>
    </location>
</feature>
<dbReference type="Proteomes" id="UP000008068">
    <property type="component" value="Unassembled WGS sequence"/>
</dbReference>
<keyword evidence="4 6" id="KW-1133">Transmembrane helix</keyword>
<keyword evidence="5 6" id="KW-0472">Membrane</keyword>
<reference evidence="8" key="1">
    <citation type="submission" date="2011-07" db="EMBL/GenBank/DDBJ databases">
        <authorList>
            <consortium name="Caenorhabditis brenneri Sequencing and Analysis Consortium"/>
            <person name="Wilson R.K."/>
        </authorList>
    </citation>
    <scope>NUCLEOTIDE SEQUENCE [LARGE SCALE GENOMIC DNA]</scope>
    <source>
        <strain evidence="8">PB2801</strain>
    </source>
</reference>
<dbReference type="eggNOG" id="ENOG502RT5J">
    <property type="taxonomic scope" value="Eukaryota"/>
</dbReference>
<accession>G0N4G8</accession>
<dbReference type="GO" id="GO:0007606">
    <property type="term" value="P:sensory perception of chemical stimulus"/>
    <property type="evidence" value="ECO:0007669"/>
    <property type="project" value="InterPro"/>
</dbReference>
<dbReference type="PRINTS" id="PR00699">
    <property type="entry name" value="TMPROTEINSRB"/>
</dbReference>
<evidence type="ECO:0000313" key="7">
    <source>
        <dbReference type="EMBL" id="EGT52524.1"/>
    </source>
</evidence>
<feature type="transmembrane region" description="Helical" evidence="6">
    <location>
        <begin position="309"/>
        <end position="331"/>
    </location>
</feature>
<evidence type="ECO:0000256" key="5">
    <source>
        <dbReference type="ARBA" id="ARBA00023136"/>
    </source>
</evidence>
<evidence type="ECO:0000256" key="2">
    <source>
        <dbReference type="ARBA" id="ARBA00006860"/>
    </source>
</evidence>
<dbReference type="GO" id="GO:0016020">
    <property type="term" value="C:membrane"/>
    <property type="evidence" value="ECO:0007669"/>
    <property type="project" value="UniProtKB-SubCell"/>
</dbReference>
<dbReference type="InParanoid" id="G0N4G8"/>
<evidence type="ECO:0000256" key="1">
    <source>
        <dbReference type="ARBA" id="ARBA00004141"/>
    </source>
</evidence>
<comment type="subcellular location">
    <subcellularLocation>
        <location evidence="1">Membrane</location>
        <topology evidence="1">Multi-pass membrane protein</topology>
    </subcellularLocation>
</comment>
<dbReference type="PANTHER" id="PTHR31216">
    <property type="entry name" value="SERPENTINE RECEPTOR CLASS BETA-1-RELATED-RELATED"/>
    <property type="match status" value="1"/>
</dbReference>
<dbReference type="STRING" id="135651.G0N4G8"/>
<evidence type="ECO:0000256" key="4">
    <source>
        <dbReference type="ARBA" id="ARBA00022989"/>
    </source>
</evidence>
<organism evidence="8">
    <name type="scientific">Caenorhabditis brenneri</name>
    <name type="common">Nematode worm</name>
    <dbReference type="NCBI Taxonomy" id="135651"/>
    <lineage>
        <taxon>Eukaryota</taxon>
        <taxon>Metazoa</taxon>
        <taxon>Ecdysozoa</taxon>
        <taxon>Nematoda</taxon>
        <taxon>Chromadorea</taxon>
        <taxon>Rhabditida</taxon>
        <taxon>Rhabditina</taxon>
        <taxon>Rhabditomorpha</taxon>
        <taxon>Rhabditoidea</taxon>
        <taxon>Rhabditidae</taxon>
        <taxon>Peloderinae</taxon>
        <taxon>Caenorhabditis</taxon>
    </lineage>
</organism>
<keyword evidence="3 6" id="KW-0812">Transmembrane</keyword>
<feature type="transmembrane region" description="Helical" evidence="6">
    <location>
        <begin position="268"/>
        <end position="289"/>
    </location>
</feature>
<dbReference type="EMBL" id="GL379837">
    <property type="protein sequence ID" value="EGT52524.1"/>
    <property type="molecule type" value="Genomic_DNA"/>
</dbReference>
<dbReference type="Pfam" id="PF02175">
    <property type="entry name" value="7TM_GPCR_Srb"/>
    <property type="match status" value="1"/>
</dbReference>
<sequence length="369" mass="42301">MDQLLATETVFMENNTAFSNATQLHANITQVLMMGSYTREECLLAHQLNNDIYFLGSLFFSSVVSLIASPSLIYFIYSKLLTAKFHTNLKILLILYFGSLSLFSLGVSFGFGYRFVITFFVQNDCELLIDPIFFKYYHLGLLGLMTFSMLLPIGFAIERFIALFNAKIYEHSFKHLGSIISTILFAFEDLLLWLIYKDETFAGPHYALVLVPTTSATLFNLFFYFFIGVQLFSLVCTVIILIQNRRMAQKKENQTVSMRFVMIEVYEATRLMVVVGFLHVFFVGCYVVGGLTVRLLGPSYFDSVANYLIARAIYCSVPIYNLVIPLVGFKVMNDLEKKRKKEVNETIQLKSIGEEGMKNYQDLLKQIWD</sequence>
<dbReference type="GO" id="GO:0004888">
    <property type="term" value="F:transmembrane signaling receptor activity"/>
    <property type="evidence" value="ECO:0007669"/>
    <property type="project" value="InterPro"/>
</dbReference>
<feature type="transmembrane region" description="Helical" evidence="6">
    <location>
        <begin position="136"/>
        <end position="155"/>
    </location>
</feature>
<feature type="transmembrane region" description="Helical" evidence="6">
    <location>
        <begin position="216"/>
        <end position="242"/>
    </location>
</feature>
<gene>
    <name evidence="7" type="ORF">CAEBREN_07398</name>
</gene>
<feature type="transmembrane region" description="Helical" evidence="6">
    <location>
        <begin position="52"/>
        <end position="77"/>
    </location>
</feature>
<dbReference type="OMA" id="FMENNTA"/>
<protein>
    <submittedName>
        <fullName evidence="7">Uncharacterized protein</fullName>
    </submittedName>
</protein>
<dbReference type="HOGENOM" id="CLU_045882_1_0_1"/>
<proteinExistence type="inferred from homology"/>
<evidence type="ECO:0000256" key="6">
    <source>
        <dbReference type="SAM" id="Phobius"/>
    </source>
</evidence>
<dbReference type="PANTHER" id="PTHR31216:SF1">
    <property type="entry name" value="SERPENTINE RECEPTOR CLASS BETA-3"/>
    <property type="match status" value="1"/>
</dbReference>
<evidence type="ECO:0000256" key="3">
    <source>
        <dbReference type="ARBA" id="ARBA00022692"/>
    </source>
</evidence>
<dbReference type="AlphaFoldDB" id="G0N4G8"/>
<dbReference type="InterPro" id="IPR002184">
    <property type="entry name" value="7TM_GPCR_serpentine_rcpt_Srb"/>
</dbReference>
<name>G0N4G8_CAEBE</name>
<evidence type="ECO:0000313" key="8">
    <source>
        <dbReference type="Proteomes" id="UP000008068"/>
    </source>
</evidence>